<dbReference type="InterPro" id="IPR006047">
    <property type="entry name" value="GH13_cat_dom"/>
</dbReference>
<feature type="compositionally biased region" description="Basic and acidic residues" evidence="2">
    <location>
        <begin position="404"/>
        <end position="418"/>
    </location>
</feature>
<evidence type="ECO:0000256" key="2">
    <source>
        <dbReference type="SAM" id="MobiDB-lite"/>
    </source>
</evidence>
<dbReference type="CDD" id="cd11332">
    <property type="entry name" value="AmyAc_OligoGlu_TS"/>
    <property type="match status" value="1"/>
</dbReference>
<sequence>MPQSPTSQALRAPEEASGARADWWRDAAIYQVYVRSFADSDGDGDGDLRGVRQRLPELAALGVDAVWLTPFYVSPLADGGYDVADYRDVDPRFGTLEDFDAMLEAAHGLGLRVIVDVVPNHTSSEHRWFAEAVAAGPGSPERARYIFRPGKGPDGEQPPNNWRSIFGGPAWTRLKRPDGTPEEWYLHLFAPEQPDLDWTNAEVRAEFEDVLRFWLDRGVDGFRIDVAHGMVKDPALPDIDDGAKPDLLDGSTRLPYFDQDGVHEIYRDWRRIVDSYPGERALVAEAWVEDSERVARYVRPDELHQAFNFEYLGAGWDPQEVARVIDATLEANGKVGAPTTWVLSNHDVTRHRTRFGGPEGGLKRARAAVMLTLALPGSAYLYQGEELGLPEVTDLPEEALQDPTWERSGRTERGRDGCRVPLPWEGGRAPYGFGPDGSEPWLPVPPEWAGLSREAQNADPGSVLALYTEALRLRRGVVAETPGDLGLEWERSARGVLRFRRGDRFACAVNMSGAPAELDGVGEVLLAGGGVEHRDGAAVLPPDTAVWFVPQAGA</sequence>
<dbReference type="Pfam" id="PF00128">
    <property type="entry name" value="Alpha-amylase"/>
    <property type="match status" value="1"/>
</dbReference>
<reference evidence="4" key="1">
    <citation type="submission" date="2023-01" db="EMBL/GenBank/DDBJ databases">
        <title>Draft genome sequence of Nocardiopsis sp. LSu2-4 isolated from halophytes.</title>
        <authorList>
            <person name="Duangmal K."/>
            <person name="Chantavorakit T."/>
        </authorList>
    </citation>
    <scope>NUCLEOTIDE SEQUENCE</scope>
    <source>
        <strain evidence="4">LSu2-4</strain>
    </source>
</reference>
<comment type="similarity">
    <text evidence="1">Belongs to the glycosyl hydrolase 13 family.</text>
</comment>
<organism evidence="4 5">
    <name type="scientific">Nocardiopsis suaedae</name>
    <dbReference type="NCBI Taxonomy" id="3018444"/>
    <lineage>
        <taxon>Bacteria</taxon>
        <taxon>Bacillati</taxon>
        <taxon>Actinomycetota</taxon>
        <taxon>Actinomycetes</taxon>
        <taxon>Streptosporangiales</taxon>
        <taxon>Nocardiopsidaceae</taxon>
        <taxon>Nocardiopsis</taxon>
    </lineage>
</organism>
<evidence type="ECO:0000313" key="5">
    <source>
        <dbReference type="Proteomes" id="UP001165685"/>
    </source>
</evidence>
<evidence type="ECO:0000313" key="4">
    <source>
        <dbReference type="EMBL" id="MDA2802933.1"/>
    </source>
</evidence>
<dbReference type="SUPFAM" id="SSF51445">
    <property type="entry name" value="(Trans)glycosidases"/>
    <property type="match status" value="1"/>
</dbReference>
<dbReference type="PANTHER" id="PTHR10357">
    <property type="entry name" value="ALPHA-AMYLASE FAMILY MEMBER"/>
    <property type="match status" value="1"/>
</dbReference>
<dbReference type="InterPro" id="IPR017853">
    <property type="entry name" value="GH"/>
</dbReference>
<dbReference type="EMBL" id="JAQFWP010000001">
    <property type="protein sequence ID" value="MDA2802933.1"/>
    <property type="molecule type" value="Genomic_DNA"/>
</dbReference>
<dbReference type="Gene3D" id="3.20.20.80">
    <property type="entry name" value="Glycosidases"/>
    <property type="match status" value="1"/>
</dbReference>
<dbReference type="Gene3D" id="3.90.400.10">
    <property type="entry name" value="Oligo-1,6-glucosidase, Domain 2"/>
    <property type="match status" value="1"/>
</dbReference>
<dbReference type="PANTHER" id="PTHR10357:SF179">
    <property type="entry name" value="NEUTRAL AND BASIC AMINO ACID TRANSPORT PROTEIN RBAT"/>
    <property type="match status" value="1"/>
</dbReference>
<dbReference type="GO" id="GO:0016787">
    <property type="term" value="F:hydrolase activity"/>
    <property type="evidence" value="ECO:0007669"/>
    <property type="project" value="UniProtKB-KW"/>
</dbReference>
<evidence type="ECO:0000259" key="3">
    <source>
        <dbReference type="SMART" id="SM00642"/>
    </source>
</evidence>
<dbReference type="InterPro" id="IPR045857">
    <property type="entry name" value="O16G_dom_2"/>
</dbReference>
<evidence type="ECO:0000256" key="1">
    <source>
        <dbReference type="ARBA" id="ARBA00008061"/>
    </source>
</evidence>
<dbReference type="RefSeq" id="WP_270674820.1">
    <property type="nucleotide sequence ID" value="NZ_JAQFWP010000001.1"/>
</dbReference>
<keyword evidence="4" id="KW-0378">Hydrolase</keyword>
<dbReference type="SMART" id="SM00642">
    <property type="entry name" value="Aamy"/>
    <property type="match status" value="1"/>
</dbReference>
<accession>A0ABT4TE00</accession>
<name>A0ABT4TE00_9ACTN</name>
<protein>
    <submittedName>
        <fullName evidence="4">Glycoside hydrolase family 13 protein</fullName>
    </submittedName>
</protein>
<keyword evidence="5" id="KW-1185">Reference proteome</keyword>
<feature type="region of interest" description="Disordered" evidence="2">
    <location>
        <begin position="401"/>
        <end position="421"/>
    </location>
</feature>
<gene>
    <name evidence="4" type="ORF">O4U47_00285</name>
</gene>
<dbReference type="Proteomes" id="UP001165685">
    <property type="component" value="Unassembled WGS sequence"/>
</dbReference>
<feature type="domain" description="Glycosyl hydrolase family 13 catalytic" evidence="3">
    <location>
        <begin position="31"/>
        <end position="419"/>
    </location>
</feature>
<proteinExistence type="inferred from homology"/>
<comment type="caution">
    <text evidence="4">The sequence shown here is derived from an EMBL/GenBank/DDBJ whole genome shotgun (WGS) entry which is preliminary data.</text>
</comment>